<accession>A0A927RCR1</accession>
<comment type="caution">
    <text evidence="3">The sequence shown here is derived from an EMBL/GenBank/DDBJ whole genome shotgun (WGS) entry which is preliminary data.</text>
</comment>
<evidence type="ECO:0000313" key="4">
    <source>
        <dbReference type="Proteomes" id="UP000638648"/>
    </source>
</evidence>
<gene>
    <name evidence="3" type="ORF">HEB94_008385</name>
</gene>
<dbReference type="AlphaFoldDB" id="A0A927RCR1"/>
<feature type="compositionally biased region" description="Basic and acidic residues" evidence="1">
    <location>
        <begin position="488"/>
        <end position="509"/>
    </location>
</feature>
<organism evidence="3 4">
    <name type="scientific">Actinopolymorpha pittospori</name>
    <dbReference type="NCBI Taxonomy" id="648752"/>
    <lineage>
        <taxon>Bacteria</taxon>
        <taxon>Bacillati</taxon>
        <taxon>Actinomycetota</taxon>
        <taxon>Actinomycetes</taxon>
        <taxon>Propionibacteriales</taxon>
        <taxon>Actinopolymorphaceae</taxon>
        <taxon>Actinopolymorpha</taxon>
    </lineage>
</organism>
<dbReference type="EMBL" id="JADBEM010000001">
    <property type="protein sequence ID" value="MBE1611537.1"/>
    <property type="molecule type" value="Genomic_DNA"/>
</dbReference>
<reference evidence="3" key="1">
    <citation type="submission" date="2020-10" db="EMBL/GenBank/DDBJ databases">
        <title>Sequencing the genomes of 1000 actinobacteria strains.</title>
        <authorList>
            <person name="Klenk H.-P."/>
        </authorList>
    </citation>
    <scope>NUCLEOTIDE SEQUENCE</scope>
    <source>
        <strain evidence="3">DSM 45354</strain>
    </source>
</reference>
<name>A0A927RCR1_9ACTN</name>
<feature type="compositionally biased region" description="Low complexity" evidence="1">
    <location>
        <begin position="477"/>
        <end position="487"/>
    </location>
</feature>
<feature type="compositionally biased region" description="Pro residues" evidence="1">
    <location>
        <begin position="314"/>
        <end position="329"/>
    </location>
</feature>
<proteinExistence type="predicted"/>
<feature type="region of interest" description="Disordered" evidence="1">
    <location>
        <begin position="230"/>
        <end position="552"/>
    </location>
</feature>
<protein>
    <submittedName>
        <fullName evidence="3">Uncharacterized protein</fullName>
    </submittedName>
</protein>
<evidence type="ECO:0000256" key="2">
    <source>
        <dbReference type="SAM" id="Phobius"/>
    </source>
</evidence>
<dbReference type="RefSeq" id="WP_192754735.1">
    <property type="nucleotide sequence ID" value="NZ_BAABJL010000210.1"/>
</dbReference>
<evidence type="ECO:0000313" key="3">
    <source>
        <dbReference type="EMBL" id="MBE1611537.1"/>
    </source>
</evidence>
<feature type="compositionally biased region" description="Low complexity" evidence="1">
    <location>
        <begin position="444"/>
        <end position="455"/>
    </location>
</feature>
<evidence type="ECO:0000256" key="1">
    <source>
        <dbReference type="SAM" id="MobiDB-lite"/>
    </source>
</evidence>
<dbReference type="Proteomes" id="UP000638648">
    <property type="component" value="Unassembled WGS sequence"/>
</dbReference>
<keyword evidence="4" id="KW-1185">Reference proteome</keyword>
<keyword evidence="2" id="KW-1133">Transmembrane helix</keyword>
<feature type="compositionally biased region" description="Low complexity" evidence="1">
    <location>
        <begin position="414"/>
        <end position="426"/>
    </location>
</feature>
<feature type="transmembrane region" description="Helical" evidence="2">
    <location>
        <begin position="180"/>
        <end position="200"/>
    </location>
</feature>
<keyword evidence="2" id="KW-0472">Membrane</keyword>
<sequence length="552" mass="57326">MRVFRMVAGVLVGVLGLAAAGAGGLAAFWLVGPDDIVSARTQTLTSKGVAIATAPDLIDYYGSRLVVTVEPVRRGTELFVGVAHDVDLSSYLERSANTRIVEFGYPSTVRTREVDGSAARVVPPTRLDWWVTTASGSGARTLSWDMSDGPYDLAVMNADGRAGVEAHATVGIEVKGAFRASLVTLGVGVLLLACSILLLVRGRSRGRRRRGDDDESSLLWDGRDAWDQSGFWNAGERPSRGAPDEAPASVGGLLPLRESEPERSGGRSAVEAFEAPRGRTPYAPPPAGPYAPQTPAGPPGFERSPYGPPSFEQSPPPGPRPSEPQPSEPRPGTDGRGWSTPEPQQPERFGAAPPGFDSASALPWRPAGTGRRRGASDPHPPPAGDQRGGDGRPGPGAPPGQPGPGQAGPGQPGPGQNQRGGSPQRQEGQGQRANADRQPPRSQPAPAAGPAAQVQYTGRRIARGSTEVGVDEVRSTPGPADLAPAVDAADRDRRSAEARPDPASARDARPAGMTASGEVALGADYDDPPAWLPGPVGPVLPTTKQQDGDSHG</sequence>
<keyword evidence="2" id="KW-0812">Transmembrane</keyword>